<sequence>MIEIKEGEVSEVLVKDSKVTEVMLLINGQQSRGINYNQLTGPITEGDKVLVNTTATSLNLGTGGYDFILKVKGQETELQDTGHIMKLRYSPYQLQTCSLAEQENANHNLVKEFESLASTPVVVGTLHSMLPAIAVMAKTIISDLNIVYIMTDGAALPIHFSKLVSYLKQMDLIDTTITIGHAFGGDLEAVNIYSGLIGAYKIAKADLVVVTMGPGIVGTGTKYGFSGTEQADILHAVKVLKGIPIAVPRINFADPRRRHYGLSHHSLTNLGKLTLVKSLLGIPNLVKDKNEVINKQLITSGITNRHQVIYRSGKEVITELEKLDFKVTTMGRGINEAKEYFMTTGIAGIIATEKIKGELLDG</sequence>
<organism evidence="1 2">
    <name type="scientific">Halobacteroides halobius (strain ATCC 35273 / DSM 5150 / MD-1)</name>
    <dbReference type="NCBI Taxonomy" id="748449"/>
    <lineage>
        <taxon>Bacteria</taxon>
        <taxon>Bacillati</taxon>
        <taxon>Bacillota</taxon>
        <taxon>Clostridia</taxon>
        <taxon>Halanaerobiales</taxon>
        <taxon>Halobacteroidaceae</taxon>
        <taxon>Halobacteroides</taxon>
    </lineage>
</organism>
<name>L0K699_HALHC</name>
<dbReference type="EMBL" id="CP003359">
    <property type="protein sequence ID" value="AGB40551.1"/>
    <property type="molecule type" value="Genomic_DNA"/>
</dbReference>
<evidence type="ECO:0000313" key="1">
    <source>
        <dbReference type="EMBL" id="AGB40551.1"/>
    </source>
</evidence>
<proteinExistence type="predicted"/>
<evidence type="ECO:0000313" key="2">
    <source>
        <dbReference type="Proteomes" id="UP000010880"/>
    </source>
</evidence>
<protein>
    <recommendedName>
        <fullName evidence="3">DUF3866 domain-containing protein</fullName>
    </recommendedName>
</protein>
<keyword evidence="2" id="KW-1185">Reference proteome</keyword>
<accession>L0K699</accession>
<dbReference type="RefSeq" id="WP_015326277.1">
    <property type="nucleotide sequence ID" value="NC_019978.1"/>
</dbReference>
<dbReference type="eggNOG" id="COG3502">
    <property type="taxonomic scope" value="Bacteria"/>
</dbReference>
<dbReference type="InterPro" id="IPR024479">
    <property type="entry name" value="DUF3866"/>
</dbReference>
<dbReference type="OrthoDB" id="3401376at2"/>
<dbReference type="Proteomes" id="UP000010880">
    <property type="component" value="Chromosome"/>
</dbReference>
<gene>
    <name evidence="1" type="ordered locus">Halha_0577</name>
</gene>
<dbReference type="STRING" id="748449.Halha_0577"/>
<dbReference type="AlphaFoldDB" id="L0K699"/>
<dbReference type="KEGG" id="hhl:Halha_0577"/>
<evidence type="ECO:0008006" key="3">
    <source>
        <dbReference type="Google" id="ProtNLM"/>
    </source>
</evidence>
<dbReference type="HOGENOM" id="CLU_042007_0_0_9"/>
<dbReference type="PATRIC" id="fig|748449.3.peg.538"/>
<dbReference type="Pfam" id="PF12982">
    <property type="entry name" value="DUF3866"/>
    <property type="match status" value="1"/>
</dbReference>
<reference evidence="2" key="1">
    <citation type="submission" date="2012-02" db="EMBL/GenBank/DDBJ databases">
        <title>The complete genome of Halobacteroides halobius DSM 5150.</title>
        <authorList>
            <person name="Lucas S."/>
            <person name="Copeland A."/>
            <person name="Lapidus A."/>
            <person name="Glavina del Rio T."/>
            <person name="Dalin E."/>
            <person name="Tice H."/>
            <person name="Bruce D."/>
            <person name="Goodwin L."/>
            <person name="Pitluck S."/>
            <person name="Peters L."/>
            <person name="Mikhailova N."/>
            <person name="Gu W."/>
            <person name="Kyrpides N."/>
            <person name="Mavromatis K."/>
            <person name="Ivanova N."/>
            <person name="Brettin T."/>
            <person name="Detter J.C."/>
            <person name="Han C."/>
            <person name="Larimer F."/>
            <person name="Land M."/>
            <person name="Hauser L."/>
            <person name="Markowitz V."/>
            <person name="Cheng J.-F."/>
            <person name="Hugenholtz P."/>
            <person name="Woyke T."/>
            <person name="Wu D."/>
            <person name="Tindall B."/>
            <person name="Pomrenke H."/>
            <person name="Brambilla E."/>
            <person name="Klenk H.-P."/>
            <person name="Eisen J.A."/>
        </authorList>
    </citation>
    <scope>NUCLEOTIDE SEQUENCE [LARGE SCALE GENOMIC DNA]</scope>
    <source>
        <strain evidence="2">ATCC 35273 / DSM 5150 / MD-1</strain>
    </source>
</reference>